<comment type="caution">
    <text evidence="2">The sequence shown here is derived from an EMBL/GenBank/DDBJ whole genome shotgun (WGS) entry which is preliminary data.</text>
</comment>
<name>A0ABW3YFX9_9ACTN</name>
<gene>
    <name evidence="2" type="ORF">ACFQ4H_16555</name>
</gene>
<dbReference type="Proteomes" id="UP001597260">
    <property type="component" value="Unassembled WGS sequence"/>
</dbReference>
<evidence type="ECO:0008006" key="4">
    <source>
        <dbReference type="Google" id="ProtNLM"/>
    </source>
</evidence>
<sequence length="113" mass="12286">MTRPLSPDEIRALVIGRTRIGQRGYLPDQVDAILTRLADETAHRCRQLDQLCAENERIKEALRTWQSSQARTRCAPGSAGNSEPAALPGGCRPYGSDVPVDGARSLLAADQTE</sequence>
<organism evidence="2 3">
    <name type="scientific">Micromonospora sonneratiae</name>
    <dbReference type="NCBI Taxonomy" id="1184706"/>
    <lineage>
        <taxon>Bacteria</taxon>
        <taxon>Bacillati</taxon>
        <taxon>Actinomycetota</taxon>
        <taxon>Actinomycetes</taxon>
        <taxon>Micromonosporales</taxon>
        <taxon>Micromonosporaceae</taxon>
        <taxon>Micromonospora</taxon>
    </lineage>
</organism>
<feature type="region of interest" description="Disordered" evidence="1">
    <location>
        <begin position="72"/>
        <end position="93"/>
    </location>
</feature>
<keyword evidence="3" id="KW-1185">Reference proteome</keyword>
<dbReference type="RefSeq" id="WP_377571864.1">
    <property type="nucleotide sequence ID" value="NZ_JBHTMP010000023.1"/>
</dbReference>
<dbReference type="EMBL" id="JBHTMP010000023">
    <property type="protein sequence ID" value="MFD1322710.1"/>
    <property type="molecule type" value="Genomic_DNA"/>
</dbReference>
<evidence type="ECO:0000313" key="3">
    <source>
        <dbReference type="Proteomes" id="UP001597260"/>
    </source>
</evidence>
<evidence type="ECO:0000256" key="1">
    <source>
        <dbReference type="SAM" id="MobiDB-lite"/>
    </source>
</evidence>
<protein>
    <recommendedName>
        <fullName evidence="4">DivIVA domain-containing protein</fullName>
    </recommendedName>
</protein>
<proteinExistence type="predicted"/>
<evidence type="ECO:0000313" key="2">
    <source>
        <dbReference type="EMBL" id="MFD1322710.1"/>
    </source>
</evidence>
<reference evidence="3" key="1">
    <citation type="journal article" date="2019" name="Int. J. Syst. Evol. Microbiol.">
        <title>The Global Catalogue of Microorganisms (GCM) 10K type strain sequencing project: providing services to taxonomists for standard genome sequencing and annotation.</title>
        <authorList>
            <consortium name="The Broad Institute Genomics Platform"/>
            <consortium name="The Broad Institute Genome Sequencing Center for Infectious Disease"/>
            <person name="Wu L."/>
            <person name="Ma J."/>
        </authorList>
    </citation>
    <scope>NUCLEOTIDE SEQUENCE [LARGE SCALE GENOMIC DNA]</scope>
    <source>
        <strain evidence="3">JCM 31037</strain>
    </source>
</reference>
<dbReference type="Gene3D" id="6.10.250.660">
    <property type="match status" value="1"/>
</dbReference>
<accession>A0ABW3YFX9</accession>